<evidence type="ECO:0000256" key="1">
    <source>
        <dbReference type="ARBA" id="ARBA00023015"/>
    </source>
</evidence>
<dbReference type="InterPro" id="IPR014036">
    <property type="entry name" value="DeoR-like_C"/>
</dbReference>
<dbReference type="PANTHER" id="PTHR30363:SF44">
    <property type="entry name" value="AGA OPERON TRANSCRIPTIONAL REPRESSOR-RELATED"/>
    <property type="match status" value="1"/>
</dbReference>
<evidence type="ECO:0000259" key="3">
    <source>
        <dbReference type="PROSITE" id="PS51000"/>
    </source>
</evidence>
<dbReference type="Gene3D" id="1.10.10.10">
    <property type="entry name" value="Winged helix-like DNA-binding domain superfamily/Winged helix DNA-binding domain"/>
    <property type="match status" value="1"/>
</dbReference>
<gene>
    <name evidence="4" type="ORF">A361_16730</name>
</gene>
<dbReference type="PANTHER" id="PTHR30363">
    <property type="entry name" value="HTH-TYPE TRANSCRIPTIONAL REGULATOR SRLR-RELATED"/>
    <property type="match status" value="1"/>
</dbReference>
<evidence type="ECO:0000256" key="2">
    <source>
        <dbReference type="ARBA" id="ARBA00023163"/>
    </source>
</evidence>
<dbReference type="InterPro" id="IPR036388">
    <property type="entry name" value="WH-like_DNA-bd_sf"/>
</dbReference>
<proteinExistence type="predicted"/>
<dbReference type="Pfam" id="PF00455">
    <property type="entry name" value="DeoRC"/>
    <property type="match status" value="1"/>
</dbReference>
<reference evidence="4 5" key="1">
    <citation type="submission" date="2016-04" db="EMBL/GenBank/DDBJ databases">
        <title>Complete genome sequence of Bacillus oceanisediminis strain 2691.</title>
        <authorList>
            <person name="Jeong H."/>
            <person name="Kim H.J."/>
            <person name="Lee D.-W."/>
        </authorList>
    </citation>
    <scope>NUCLEOTIDE SEQUENCE [LARGE SCALE GENOMIC DNA]</scope>
    <source>
        <strain evidence="4 5">2691</strain>
    </source>
</reference>
<dbReference type="KEGG" id="bon:A361_16730"/>
<dbReference type="InterPro" id="IPR036390">
    <property type="entry name" value="WH_DNA-bd_sf"/>
</dbReference>
<dbReference type="PROSITE" id="PS51000">
    <property type="entry name" value="HTH_DEOR_2"/>
    <property type="match status" value="1"/>
</dbReference>
<dbReference type="Proteomes" id="UP000077856">
    <property type="component" value="Chromosome"/>
</dbReference>
<dbReference type="AlphaFoldDB" id="A0A160MDY4"/>
<dbReference type="eggNOG" id="COG1349">
    <property type="taxonomic scope" value="Bacteria"/>
</dbReference>
<dbReference type="SUPFAM" id="SSF100950">
    <property type="entry name" value="NagB/RpiA/CoA transferase-like"/>
    <property type="match status" value="1"/>
</dbReference>
<dbReference type="SMART" id="SM00420">
    <property type="entry name" value="HTH_DEOR"/>
    <property type="match status" value="1"/>
</dbReference>
<accession>A0A160MDY4</accession>
<keyword evidence="1" id="KW-0805">Transcription regulation</keyword>
<dbReference type="PRINTS" id="PR00037">
    <property type="entry name" value="HTHLACR"/>
</dbReference>
<dbReference type="Pfam" id="PF08220">
    <property type="entry name" value="HTH_DeoR"/>
    <property type="match status" value="1"/>
</dbReference>
<protein>
    <recommendedName>
        <fullName evidence="3">HTH deoR-type domain-containing protein</fullName>
    </recommendedName>
</protein>
<evidence type="ECO:0000313" key="4">
    <source>
        <dbReference type="EMBL" id="AND40728.1"/>
    </source>
</evidence>
<dbReference type="InterPro" id="IPR037171">
    <property type="entry name" value="NagB/RpiA_transferase-like"/>
</dbReference>
<evidence type="ECO:0000313" key="5">
    <source>
        <dbReference type="Proteomes" id="UP000077856"/>
    </source>
</evidence>
<dbReference type="InterPro" id="IPR050313">
    <property type="entry name" value="Carb_Metab_HTH_regulators"/>
</dbReference>
<dbReference type="GO" id="GO:0003700">
    <property type="term" value="F:DNA-binding transcription factor activity"/>
    <property type="evidence" value="ECO:0007669"/>
    <property type="project" value="InterPro"/>
</dbReference>
<name>A0A160MDY4_9BACI</name>
<dbReference type="SMART" id="SM01134">
    <property type="entry name" value="DeoRC"/>
    <property type="match status" value="1"/>
</dbReference>
<dbReference type="SUPFAM" id="SSF46785">
    <property type="entry name" value="Winged helix' DNA-binding domain"/>
    <property type="match status" value="1"/>
</dbReference>
<sequence length="263" mass="29417">MKKGFVAERHRRIIRELELKNKVSVADLSRKLSVTPETIRSDLRRLEKGNKLRRIHGGAICYFGLEKEQQLNKRIVVSLPIKKKIGEAAASFISDGETIVLDVGSTTLHIAGSIENVENVTIVTNSLAAAEILNTRMENKLFNGRVILIGGTVNPLQRSTSGSLTNQMLEHFYFDKAFISCGGMNREGICDYNIDEAAASAIMIKRSKQVYVAADSSKLNQRAFFHISPFSAIDFVITDADLPQNWPEEEIKFNGLKWVKVYT</sequence>
<feature type="domain" description="HTH deoR-type" evidence="3">
    <location>
        <begin position="6"/>
        <end position="61"/>
    </location>
</feature>
<organism evidence="4 5">
    <name type="scientific">Cytobacillus oceanisediminis 2691</name>
    <dbReference type="NCBI Taxonomy" id="1196031"/>
    <lineage>
        <taxon>Bacteria</taxon>
        <taxon>Bacillati</taxon>
        <taxon>Bacillota</taxon>
        <taxon>Bacilli</taxon>
        <taxon>Bacillales</taxon>
        <taxon>Bacillaceae</taxon>
        <taxon>Cytobacillus</taxon>
    </lineage>
</organism>
<dbReference type="Gene3D" id="3.40.50.1360">
    <property type="match status" value="1"/>
</dbReference>
<keyword evidence="2" id="KW-0804">Transcription</keyword>
<dbReference type="RefSeq" id="WP_019382333.1">
    <property type="nucleotide sequence ID" value="NZ_CP015506.1"/>
</dbReference>
<dbReference type="InterPro" id="IPR001034">
    <property type="entry name" value="DeoR_HTH"/>
</dbReference>
<dbReference type="EMBL" id="CP015506">
    <property type="protein sequence ID" value="AND40728.1"/>
    <property type="molecule type" value="Genomic_DNA"/>
</dbReference>
<dbReference type="STRING" id="1196031.A361_16730"/>